<dbReference type="STRING" id="403935.SAMN05216481_10877"/>
<proteinExistence type="predicted"/>
<dbReference type="Gene3D" id="3.10.180.10">
    <property type="entry name" value="2,3-Dihydroxybiphenyl 1,2-Dioxygenase, domain 1"/>
    <property type="match status" value="1"/>
</dbReference>
<feature type="region of interest" description="Disordered" evidence="1">
    <location>
        <begin position="1"/>
        <end position="23"/>
    </location>
</feature>
<dbReference type="Pfam" id="PF18029">
    <property type="entry name" value="Glyoxalase_6"/>
    <property type="match status" value="1"/>
</dbReference>
<accession>A0A1H9G4P7</accession>
<dbReference type="CDD" id="cd06587">
    <property type="entry name" value="VOC"/>
    <property type="match status" value="1"/>
</dbReference>
<dbReference type="RefSeq" id="WP_093660101.1">
    <property type="nucleotide sequence ID" value="NZ_FOET01000008.1"/>
</dbReference>
<evidence type="ECO:0000313" key="3">
    <source>
        <dbReference type="EMBL" id="SEQ44728.1"/>
    </source>
</evidence>
<dbReference type="PROSITE" id="PS51819">
    <property type="entry name" value="VOC"/>
    <property type="match status" value="1"/>
</dbReference>
<feature type="region of interest" description="Disordered" evidence="1">
    <location>
        <begin position="63"/>
        <end position="85"/>
    </location>
</feature>
<dbReference type="EMBL" id="FOET01000008">
    <property type="protein sequence ID" value="SEQ44728.1"/>
    <property type="molecule type" value="Genomic_DNA"/>
</dbReference>
<name>A0A1H9G4P7_9ACTN</name>
<gene>
    <name evidence="3" type="ORF">SAMN05216481_10877</name>
</gene>
<feature type="compositionally biased region" description="Basic and acidic residues" evidence="1">
    <location>
        <begin position="12"/>
        <end position="22"/>
    </location>
</feature>
<dbReference type="Proteomes" id="UP000199055">
    <property type="component" value="Unassembled WGS sequence"/>
</dbReference>
<protein>
    <recommendedName>
        <fullName evidence="2">VOC domain-containing protein</fullName>
    </recommendedName>
</protein>
<organism evidence="3 4">
    <name type="scientific">Streptomyces radiopugnans</name>
    <dbReference type="NCBI Taxonomy" id="403935"/>
    <lineage>
        <taxon>Bacteria</taxon>
        <taxon>Bacillati</taxon>
        <taxon>Actinomycetota</taxon>
        <taxon>Actinomycetes</taxon>
        <taxon>Kitasatosporales</taxon>
        <taxon>Streptomycetaceae</taxon>
        <taxon>Streptomyces</taxon>
    </lineage>
</organism>
<dbReference type="InterPro" id="IPR029068">
    <property type="entry name" value="Glyas_Bleomycin-R_OHBP_Dase"/>
</dbReference>
<dbReference type="PANTHER" id="PTHR35908">
    <property type="entry name" value="HYPOTHETICAL FUSION PROTEIN"/>
    <property type="match status" value="1"/>
</dbReference>
<sequence>MSEIQHGRLPQRPHEPARKDGVPRALSGVVLDAPDPRALAAFYRRLLGWETVEDESDWVSLKGPGSTKLSFQTEPEYRPPTWPGRNDRQQMMLHLDFEVDDLEAAHEHAVAAGATLAGFQPQDDVRVYTDPVGHVFCLFTGD</sequence>
<keyword evidence="4" id="KW-1185">Reference proteome</keyword>
<dbReference type="InterPro" id="IPR041581">
    <property type="entry name" value="Glyoxalase_6"/>
</dbReference>
<dbReference type="AlphaFoldDB" id="A0A1H9G4P7"/>
<evidence type="ECO:0000256" key="1">
    <source>
        <dbReference type="SAM" id="MobiDB-lite"/>
    </source>
</evidence>
<feature type="domain" description="VOC" evidence="2">
    <location>
        <begin position="25"/>
        <end position="142"/>
    </location>
</feature>
<evidence type="ECO:0000259" key="2">
    <source>
        <dbReference type="PROSITE" id="PS51819"/>
    </source>
</evidence>
<dbReference type="InterPro" id="IPR037523">
    <property type="entry name" value="VOC_core"/>
</dbReference>
<dbReference type="SUPFAM" id="SSF54593">
    <property type="entry name" value="Glyoxalase/Bleomycin resistance protein/Dihydroxybiphenyl dioxygenase"/>
    <property type="match status" value="1"/>
</dbReference>
<reference evidence="3 4" key="1">
    <citation type="submission" date="2016-10" db="EMBL/GenBank/DDBJ databases">
        <authorList>
            <person name="de Groot N.N."/>
        </authorList>
    </citation>
    <scope>NUCLEOTIDE SEQUENCE [LARGE SCALE GENOMIC DNA]</scope>
    <source>
        <strain evidence="3 4">CGMCC 4.3519</strain>
    </source>
</reference>
<dbReference type="PANTHER" id="PTHR35908:SF1">
    <property type="entry name" value="CONSERVED PROTEIN"/>
    <property type="match status" value="1"/>
</dbReference>
<evidence type="ECO:0000313" key="4">
    <source>
        <dbReference type="Proteomes" id="UP000199055"/>
    </source>
</evidence>